<protein>
    <submittedName>
        <fullName evidence="3">Uncharacterized protein</fullName>
    </submittedName>
</protein>
<dbReference type="EMBL" id="SDOV01000009">
    <property type="protein sequence ID" value="KAH7637284.1"/>
    <property type="molecule type" value="Genomic_DNA"/>
</dbReference>
<feature type="transmembrane region" description="Helical" evidence="2">
    <location>
        <begin position="58"/>
        <end position="74"/>
    </location>
</feature>
<feature type="compositionally biased region" description="Low complexity" evidence="1">
    <location>
        <begin position="202"/>
        <end position="214"/>
    </location>
</feature>
<reference evidence="3" key="1">
    <citation type="submission" date="2020-06" db="EMBL/GenBank/DDBJ databases">
        <authorList>
            <person name="Ji K."/>
            <person name="Li J."/>
        </authorList>
    </citation>
    <scope>NUCLEOTIDE SEQUENCE</scope>
    <source>
        <strain evidence="3">JKM2019</strain>
        <tissue evidence="3">Whole body</tissue>
    </source>
</reference>
<accession>A0A9D4SCQ8</accession>
<feature type="region of interest" description="Disordered" evidence="1">
    <location>
        <begin position="149"/>
        <end position="214"/>
    </location>
</feature>
<feature type="transmembrane region" description="Helical" evidence="2">
    <location>
        <begin position="20"/>
        <end position="38"/>
    </location>
</feature>
<organism evidence="3">
    <name type="scientific">Dermatophagoides farinae</name>
    <name type="common">American house dust mite</name>
    <dbReference type="NCBI Taxonomy" id="6954"/>
    <lineage>
        <taxon>Eukaryota</taxon>
        <taxon>Metazoa</taxon>
        <taxon>Ecdysozoa</taxon>
        <taxon>Arthropoda</taxon>
        <taxon>Chelicerata</taxon>
        <taxon>Arachnida</taxon>
        <taxon>Acari</taxon>
        <taxon>Acariformes</taxon>
        <taxon>Sarcoptiformes</taxon>
        <taxon>Astigmata</taxon>
        <taxon>Psoroptidia</taxon>
        <taxon>Analgoidea</taxon>
        <taxon>Pyroglyphidae</taxon>
        <taxon>Dermatophagoidinae</taxon>
        <taxon>Dermatophagoides</taxon>
    </lineage>
</organism>
<reference evidence="3" key="2">
    <citation type="journal article" date="2021" name="World Allergy Organ. J.">
        <title>Chromosome-level assembly of Dermatophagoides farinae genome and transcriptome reveals two novel allergens Der f 37 and Der f 39.</title>
        <authorList>
            <person name="Chen J."/>
            <person name="Cai Z."/>
            <person name="Fan D."/>
            <person name="Hu J."/>
            <person name="Hou Y."/>
            <person name="He Y."/>
            <person name="Zhang Z."/>
            <person name="Zhao Z."/>
            <person name="Gao P."/>
            <person name="Hu W."/>
            <person name="Sun J."/>
            <person name="Li J."/>
            <person name="Ji K."/>
        </authorList>
    </citation>
    <scope>NUCLEOTIDE SEQUENCE</scope>
    <source>
        <strain evidence="3">JKM2019</strain>
    </source>
</reference>
<feature type="transmembrane region" description="Helical" evidence="2">
    <location>
        <begin position="112"/>
        <end position="131"/>
    </location>
</feature>
<comment type="caution">
    <text evidence="3">The sequence shown here is derived from an EMBL/GenBank/DDBJ whole genome shotgun (WGS) entry which is preliminary data.</text>
</comment>
<dbReference type="AlphaFoldDB" id="A0A9D4SCQ8"/>
<gene>
    <name evidence="3" type="ORF">HUG17_7490</name>
</gene>
<keyword evidence="2" id="KW-0472">Membrane</keyword>
<name>A0A9D4SCQ8_DERFA</name>
<keyword evidence="2" id="KW-0812">Transmembrane</keyword>
<dbReference type="Proteomes" id="UP000828236">
    <property type="component" value="Unassembled WGS sequence"/>
</dbReference>
<evidence type="ECO:0000256" key="1">
    <source>
        <dbReference type="SAM" id="MobiDB-lite"/>
    </source>
</evidence>
<proteinExistence type="predicted"/>
<feature type="compositionally biased region" description="Basic residues" evidence="1">
    <location>
        <begin position="174"/>
        <end position="201"/>
    </location>
</feature>
<keyword evidence="2" id="KW-1133">Transmembrane helix</keyword>
<evidence type="ECO:0000256" key="2">
    <source>
        <dbReference type="SAM" id="Phobius"/>
    </source>
</evidence>
<sequence>MTTYSPHVGYRLYYIDLFRYLLYISAFFILFNSFELYADDFLELYRMDKKSTVPTSTFLFLVGSVMAVGMIYLFRFDGLIYKLFIFISLISSILFGRWLLAPKFSGDSVVRLIPYYFGLFISFIIIIMVIFELNDLTIGFGGEQQKHKPIKHCHHHKNNDLSDVEKNNNTNSSRSKHHFHNHHHHHRHNCRSRNRQNRRTTKQQQQQQQPNNDH</sequence>
<evidence type="ECO:0000313" key="3">
    <source>
        <dbReference type="EMBL" id="KAH7637284.1"/>
    </source>
</evidence>
<feature type="transmembrane region" description="Helical" evidence="2">
    <location>
        <begin position="80"/>
        <end position="100"/>
    </location>
</feature>